<dbReference type="GO" id="GO:0032993">
    <property type="term" value="C:protein-DNA complex"/>
    <property type="evidence" value="ECO:0007669"/>
    <property type="project" value="TreeGrafter"/>
</dbReference>
<evidence type="ECO:0000256" key="2">
    <source>
        <dbReference type="ARBA" id="ARBA00023015"/>
    </source>
</evidence>
<dbReference type="PANTHER" id="PTHR30346">
    <property type="entry name" value="TRANSCRIPTIONAL DUAL REGULATOR HCAR-RELATED"/>
    <property type="match status" value="1"/>
</dbReference>
<keyword evidence="2" id="KW-0805">Transcription regulation</keyword>
<dbReference type="InterPro" id="IPR000847">
    <property type="entry name" value="LysR_HTH_N"/>
</dbReference>
<comment type="similarity">
    <text evidence="1">Belongs to the LysR transcriptional regulatory family.</text>
</comment>
<dbReference type="CDD" id="cd08414">
    <property type="entry name" value="PBP2_LTTR_aromatics_like"/>
    <property type="match status" value="1"/>
</dbReference>
<dbReference type="FunCoup" id="A0A146G3J7">
    <property type="interactions" value="74"/>
</dbReference>
<dbReference type="InterPro" id="IPR036390">
    <property type="entry name" value="WH_DNA-bd_sf"/>
</dbReference>
<feature type="domain" description="HTH lysR-type" evidence="5">
    <location>
        <begin position="1"/>
        <end position="58"/>
    </location>
</feature>
<evidence type="ECO:0000313" key="7">
    <source>
        <dbReference type="Proteomes" id="UP000076023"/>
    </source>
</evidence>
<dbReference type="AlphaFoldDB" id="A0A146G3J7"/>
<dbReference type="Pfam" id="PF00126">
    <property type="entry name" value="HTH_1"/>
    <property type="match status" value="1"/>
</dbReference>
<dbReference type="SUPFAM" id="SSF46785">
    <property type="entry name" value="Winged helix' DNA-binding domain"/>
    <property type="match status" value="1"/>
</dbReference>
<reference evidence="7" key="1">
    <citation type="journal article" date="2017" name="Genome Announc.">
        <title>Draft Genome Sequence of Terrimicrobium sacchariphilum NM-5T, a Facultative Anaerobic Soil Bacterium of the Class Spartobacteria.</title>
        <authorList>
            <person name="Qiu Y.L."/>
            <person name="Tourlousse D.M."/>
            <person name="Matsuura N."/>
            <person name="Ohashi A."/>
            <person name="Sekiguchi Y."/>
        </authorList>
    </citation>
    <scope>NUCLEOTIDE SEQUENCE [LARGE SCALE GENOMIC DNA]</scope>
    <source>
        <strain evidence="7">NM-5</strain>
    </source>
</reference>
<dbReference type="SUPFAM" id="SSF53850">
    <property type="entry name" value="Periplasmic binding protein-like II"/>
    <property type="match status" value="1"/>
</dbReference>
<keyword evidence="7" id="KW-1185">Reference proteome</keyword>
<dbReference type="OrthoDB" id="108771at2"/>
<evidence type="ECO:0000256" key="1">
    <source>
        <dbReference type="ARBA" id="ARBA00009437"/>
    </source>
</evidence>
<dbReference type="Pfam" id="PF03466">
    <property type="entry name" value="LysR_substrate"/>
    <property type="match status" value="1"/>
</dbReference>
<dbReference type="Proteomes" id="UP000076023">
    <property type="component" value="Unassembled WGS sequence"/>
</dbReference>
<comment type="caution">
    <text evidence="6">The sequence shown here is derived from an EMBL/GenBank/DDBJ whole genome shotgun (WGS) entry which is preliminary data.</text>
</comment>
<dbReference type="GO" id="GO:0003677">
    <property type="term" value="F:DNA binding"/>
    <property type="evidence" value="ECO:0007669"/>
    <property type="project" value="UniProtKB-KW"/>
</dbReference>
<gene>
    <name evidence="6" type="ORF">TSACC_211</name>
</gene>
<dbReference type="PANTHER" id="PTHR30346:SF28">
    <property type="entry name" value="HTH-TYPE TRANSCRIPTIONAL REGULATOR CYNR"/>
    <property type="match status" value="1"/>
</dbReference>
<dbReference type="FunFam" id="1.10.10.10:FF:000001">
    <property type="entry name" value="LysR family transcriptional regulator"/>
    <property type="match status" value="1"/>
</dbReference>
<evidence type="ECO:0000256" key="4">
    <source>
        <dbReference type="ARBA" id="ARBA00023163"/>
    </source>
</evidence>
<dbReference type="GO" id="GO:0003700">
    <property type="term" value="F:DNA-binding transcription factor activity"/>
    <property type="evidence" value="ECO:0007669"/>
    <property type="project" value="InterPro"/>
</dbReference>
<dbReference type="RefSeq" id="WP_075077513.1">
    <property type="nucleotide sequence ID" value="NZ_BDCO01000002.1"/>
</dbReference>
<protein>
    <submittedName>
        <fullName evidence="6">DNA-binding transcriptional regulator, LysR family</fullName>
    </submittedName>
</protein>
<dbReference type="EMBL" id="BDCO01000002">
    <property type="protein sequence ID" value="GAT31617.1"/>
    <property type="molecule type" value="Genomic_DNA"/>
</dbReference>
<dbReference type="InterPro" id="IPR005119">
    <property type="entry name" value="LysR_subst-bd"/>
</dbReference>
<evidence type="ECO:0000313" key="6">
    <source>
        <dbReference type="EMBL" id="GAT31617.1"/>
    </source>
</evidence>
<dbReference type="Gene3D" id="1.10.10.10">
    <property type="entry name" value="Winged helix-like DNA-binding domain superfamily/Winged helix DNA-binding domain"/>
    <property type="match status" value="1"/>
</dbReference>
<evidence type="ECO:0000259" key="5">
    <source>
        <dbReference type="PROSITE" id="PS50931"/>
    </source>
</evidence>
<dbReference type="InParanoid" id="A0A146G3J7"/>
<dbReference type="STRING" id="690879.TSACC_211"/>
<name>A0A146G3J7_TERSA</name>
<keyword evidence="4" id="KW-0804">Transcription</keyword>
<dbReference type="PRINTS" id="PR00039">
    <property type="entry name" value="HTHLYSR"/>
</dbReference>
<sequence>MELREIRSFVILAEQLHFGNAARLLHLTQPALSRQIHKLEEELGGELLTRGRHGARLTAMGSAFLTKARVLLADADDLVRSSRLIAQGGAGRLRIGFGFHTLDLVSRALVRLRKVHPLVRVTLRDMSTSEQIDDLLGDKIDMGFIRSSKVPGLEMQQLLTDRLILAVGESMVFPRDFDLSHLRDQPFVFISREKSPTLHRHILDLCSRYGFHPRIVQEVPEITTVLGLVRAGLGVSMIPASFAQNHYNGVRFRTISDSRAVWPVVAVWKKHDRSPLIARFLELLKIEARSTDPRGRP</sequence>
<evidence type="ECO:0000256" key="3">
    <source>
        <dbReference type="ARBA" id="ARBA00023125"/>
    </source>
</evidence>
<proteinExistence type="inferred from homology"/>
<dbReference type="InterPro" id="IPR036388">
    <property type="entry name" value="WH-like_DNA-bd_sf"/>
</dbReference>
<dbReference type="Gene3D" id="3.40.190.10">
    <property type="entry name" value="Periplasmic binding protein-like II"/>
    <property type="match status" value="2"/>
</dbReference>
<organism evidence="6 7">
    <name type="scientific">Terrimicrobium sacchariphilum</name>
    <dbReference type="NCBI Taxonomy" id="690879"/>
    <lineage>
        <taxon>Bacteria</taxon>
        <taxon>Pseudomonadati</taxon>
        <taxon>Verrucomicrobiota</taxon>
        <taxon>Terrimicrobiia</taxon>
        <taxon>Terrimicrobiales</taxon>
        <taxon>Terrimicrobiaceae</taxon>
        <taxon>Terrimicrobium</taxon>
    </lineage>
</organism>
<dbReference type="PROSITE" id="PS50931">
    <property type="entry name" value="HTH_LYSR"/>
    <property type="match status" value="1"/>
</dbReference>
<keyword evidence="3 6" id="KW-0238">DNA-binding</keyword>
<accession>A0A146G3J7</accession>